<dbReference type="PANTHER" id="PTHR35902:SF6">
    <property type="entry name" value="CONSERVED WITHIN P. AEROPHILUM"/>
    <property type="match status" value="1"/>
</dbReference>
<evidence type="ECO:0008006" key="4">
    <source>
        <dbReference type="Google" id="ProtNLM"/>
    </source>
</evidence>
<feature type="transmembrane region" description="Helical" evidence="1">
    <location>
        <begin position="510"/>
        <end position="528"/>
    </location>
</feature>
<organism evidence="2 3">
    <name type="scientific">Infirmifilum uzonense</name>
    <dbReference type="NCBI Taxonomy" id="1550241"/>
    <lineage>
        <taxon>Archaea</taxon>
        <taxon>Thermoproteota</taxon>
        <taxon>Thermoprotei</taxon>
        <taxon>Thermofilales</taxon>
        <taxon>Thermofilaceae</taxon>
        <taxon>Infirmifilum</taxon>
    </lineage>
</organism>
<dbReference type="AlphaFoldDB" id="A0A0F7FGT0"/>
<dbReference type="STRING" id="1550241.MA03_01970"/>
<evidence type="ECO:0000256" key="1">
    <source>
        <dbReference type="SAM" id="Phobius"/>
    </source>
</evidence>
<evidence type="ECO:0000313" key="3">
    <source>
        <dbReference type="Proteomes" id="UP000067434"/>
    </source>
</evidence>
<protein>
    <recommendedName>
        <fullName evidence="4">CARDB domain-containing protein</fullName>
    </recommendedName>
</protein>
<dbReference type="PATRIC" id="fig|1550241.5.peg.401"/>
<dbReference type="InterPro" id="IPR013783">
    <property type="entry name" value="Ig-like_fold"/>
</dbReference>
<proteinExistence type="predicted"/>
<keyword evidence="3" id="KW-1185">Reference proteome</keyword>
<accession>A0A0F7FGT0</accession>
<dbReference type="Proteomes" id="UP000067434">
    <property type="component" value="Chromosome"/>
</dbReference>
<reference evidence="2 3" key="1">
    <citation type="journal article" date="2015" name="Stand. Genomic Sci.">
        <title>Complete genome sequence of and proposal of Thermofilum uzonense sp. nov. a novel hyperthermophilic crenarchaeon and emended description of the genus Thermofilum.</title>
        <authorList>
            <person name="Toshchakov S.V."/>
            <person name="Korzhenkov A.A."/>
            <person name="Samarov N.I."/>
            <person name="Mazunin I.O."/>
            <person name="Mozhey O.I."/>
            <person name="Shmyr I.S."/>
            <person name="Derbikova K.S."/>
            <person name="Taranov E.A."/>
            <person name="Dominova I.N."/>
            <person name="Bonch-Osmolovskaya E.A."/>
            <person name="Patrushev M.V."/>
            <person name="Podosokorskaya O.A."/>
            <person name="Kublanov I.V."/>
        </authorList>
    </citation>
    <scope>NUCLEOTIDE SEQUENCE [LARGE SCALE GENOMIC DNA]</scope>
    <source>
        <strain evidence="2 3">1807-2</strain>
    </source>
</reference>
<dbReference type="HOGENOM" id="CLU_505909_0_0_2"/>
<keyword evidence="1" id="KW-0812">Transmembrane</keyword>
<keyword evidence="1" id="KW-1133">Transmembrane helix</keyword>
<dbReference type="PANTHER" id="PTHR35902">
    <property type="entry name" value="S-LAYER DOMAIN-LIKE PROTEIN-RELATED"/>
    <property type="match status" value="1"/>
</dbReference>
<evidence type="ECO:0000313" key="2">
    <source>
        <dbReference type="EMBL" id="AKG38292.1"/>
    </source>
</evidence>
<dbReference type="Gene3D" id="2.60.40.10">
    <property type="entry name" value="Immunoglobulins"/>
    <property type="match status" value="2"/>
</dbReference>
<dbReference type="NCBIfam" id="TIGR01167">
    <property type="entry name" value="LPXTG_anchor"/>
    <property type="match status" value="1"/>
</dbReference>
<keyword evidence="1" id="KW-0472">Membrane</keyword>
<name>A0A0F7FGT0_9CREN</name>
<gene>
    <name evidence="2" type="ORF">MA03_01970</name>
</gene>
<dbReference type="EMBL" id="CP009961">
    <property type="protein sequence ID" value="AKG38292.1"/>
    <property type="molecule type" value="Genomic_DNA"/>
</dbReference>
<sequence>MSDMRKNIIRESKVSRPAVFLLIILSTIAVQGVYSAPIPQASQSSTRTGATYIFTIESISVVDLSGTTKTVTVAVTYYGRYTLLGSSISLQPQCNASVLSGQPVLLGSWRPGTTKIATFTVDGTNATTHCPVGILVSWQDSWDDAYGMNTQMGGSTLINTELVACWLTDPRVSVSPQMVYMNTINSAVIEIANQGISDMRDVTVSINGQGVTLLNITVPLSYNVGLLAGGSRIRIPLQLVPQSSFPALLVTLSYVDCTGNARSSTFNIPLYATQGQSIIVIPDPATVTAGATNKITLRVVNLGSITAKNLQVILNLQGSPLAITPSVLGIGDLNPGEIKTFPVRVEVPSTASTSTPVSYQAIYNTPGSGLTYTQGSFTLFILQRSSVTITSIEVVPQTVEVGSNVVFALSLINDGTYPVYAVNVSAYPGEGLVSSRTLYTYLGQLNPQVLTSVPFSFKALKEGDYEVRFLVTYVDAYGNKGSAERVSFVKVVKPSASTTSSPRTSANPTSLLLGGLFLLLVALGVYLYKRRSKKGAGS</sequence>
<dbReference type="KEGG" id="thf:MA03_01970"/>